<feature type="domain" description="Xylose isomerase-like TIM barrel" evidence="2">
    <location>
        <begin position="33"/>
        <end position="351"/>
    </location>
</feature>
<dbReference type="EMBL" id="KZ301986">
    <property type="protein sequence ID" value="PFH51622.1"/>
    <property type="molecule type" value="Genomic_DNA"/>
</dbReference>
<dbReference type="STRING" id="703135.A0A2A9NVD1"/>
<dbReference type="AlphaFoldDB" id="A0A2A9NVD1"/>
<name>A0A2A9NVD1_9AGAR</name>
<dbReference type="Proteomes" id="UP000242287">
    <property type="component" value="Unassembled WGS sequence"/>
</dbReference>
<feature type="transmembrane region" description="Helical" evidence="1">
    <location>
        <begin position="426"/>
        <end position="448"/>
    </location>
</feature>
<evidence type="ECO:0000256" key="1">
    <source>
        <dbReference type="SAM" id="Phobius"/>
    </source>
</evidence>
<dbReference type="PANTHER" id="PTHR12110:SF21">
    <property type="entry name" value="XYLOSE ISOMERASE-LIKE TIM BARREL DOMAIN-CONTAINING PROTEIN"/>
    <property type="match status" value="1"/>
</dbReference>
<reference evidence="3 4" key="1">
    <citation type="submission" date="2014-02" db="EMBL/GenBank/DDBJ databases">
        <title>Transposable element dynamics among asymbiotic and ectomycorrhizal Amanita fungi.</title>
        <authorList>
            <consortium name="DOE Joint Genome Institute"/>
            <person name="Hess J."/>
            <person name="Skrede I."/>
            <person name="Wolfe B."/>
            <person name="LaButti K."/>
            <person name="Ohm R.A."/>
            <person name="Grigoriev I.V."/>
            <person name="Pringle A."/>
        </authorList>
    </citation>
    <scope>NUCLEOTIDE SEQUENCE [LARGE SCALE GENOMIC DNA]</scope>
    <source>
        <strain evidence="3 4">SKay4041</strain>
    </source>
</reference>
<dbReference type="InterPro" id="IPR036237">
    <property type="entry name" value="Xyl_isomerase-like_sf"/>
</dbReference>
<dbReference type="OrthoDB" id="5360893at2759"/>
<dbReference type="Pfam" id="PF01261">
    <property type="entry name" value="AP_endonuc_2"/>
    <property type="match status" value="1"/>
</dbReference>
<gene>
    <name evidence="3" type="ORF">AMATHDRAFT_58735</name>
</gene>
<protein>
    <recommendedName>
        <fullName evidence="2">Xylose isomerase-like TIM barrel domain-containing protein</fullName>
    </recommendedName>
</protein>
<keyword evidence="1" id="KW-1133">Transmembrane helix</keyword>
<keyword evidence="4" id="KW-1185">Reference proteome</keyword>
<keyword evidence="1" id="KW-0812">Transmembrane</keyword>
<dbReference type="InterPro" id="IPR013022">
    <property type="entry name" value="Xyl_isomerase-like_TIM-brl"/>
</dbReference>
<evidence type="ECO:0000313" key="3">
    <source>
        <dbReference type="EMBL" id="PFH51622.1"/>
    </source>
</evidence>
<keyword evidence="1" id="KW-0472">Membrane</keyword>
<proteinExistence type="predicted"/>
<dbReference type="Gene3D" id="3.20.20.150">
    <property type="entry name" value="Divalent-metal-dependent TIM barrel enzymes"/>
    <property type="match status" value="1"/>
</dbReference>
<dbReference type="InterPro" id="IPR050312">
    <property type="entry name" value="IolE/XylAMocC-like"/>
</dbReference>
<dbReference type="PANTHER" id="PTHR12110">
    <property type="entry name" value="HYDROXYPYRUVATE ISOMERASE"/>
    <property type="match status" value="1"/>
</dbReference>
<accession>A0A2A9NVD1</accession>
<evidence type="ECO:0000259" key="2">
    <source>
        <dbReference type="Pfam" id="PF01261"/>
    </source>
</evidence>
<organism evidence="3 4">
    <name type="scientific">Amanita thiersii Skay4041</name>
    <dbReference type="NCBI Taxonomy" id="703135"/>
    <lineage>
        <taxon>Eukaryota</taxon>
        <taxon>Fungi</taxon>
        <taxon>Dikarya</taxon>
        <taxon>Basidiomycota</taxon>
        <taxon>Agaricomycotina</taxon>
        <taxon>Agaricomycetes</taxon>
        <taxon>Agaricomycetidae</taxon>
        <taxon>Agaricales</taxon>
        <taxon>Pluteineae</taxon>
        <taxon>Amanitaceae</taxon>
        <taxon>Amanita</taxon>
    </lineage>
</organism>
<evidence type="ECO:0000313" key="4">
    <source>
        <dbReference type="Proteomes" id="UP000242287"/>
    </source>
</evidence>
<sequence length="450" mass="50680">MSAFYTQQHPRFSICTLSLGTNLYHSLPTKTRVASELGYEGIELFTVDFEVFVQEVRDGKHHELFPESSFTPSDFSTVELERRCAVVVNSLCKRYGLEIPILQPFRNFENFYSDEEIDAAVDTAARWFDLMPYMGTDLLLICSNFIESGNPITSGRTTMEAYLDMQVRAFRRLGERAAKYGVRVGYEPLAWGTVVENWQQVWKVVSTVDMPNVGIILDSFNSLGNQYADPTMPDSLRPAPLSVLLDNLYLLSKTIPGHKIFFYQIGDAHRPRRPVLESPDAPARMTWSRASRLFPLEKIQDPFGEDAWRYTGFLPVVEMTRAIHATGYNGWWSLEVFNASLMEADGGCPWRHGKRGIDGLHRLWAATCDDEDTESIGTPTLVPASVAAESDSELESSSEVSVLLKKGINLKKVNERLSAFQPQNNFLGLSAFLSLMTGIGSFIMYFSYSS</sequence>
<dbReference type="SUPFAM" id="SSF51658">
    <property type="entry name" value="Xylose isomerase-like"/>
    <property type="match status" value="1"/>
</dbReference>